<evidence type="ECO:0000256" key="6">
    <source>
        <dbReference type="ARBA" id="ARBA00023136"/>
    </source>
</evidence>
<dbReference type="eggNOG" id="KOG3142">
    <property type="taxonomic scope" value="Eukaryota"/>
</dbReference>
<dbReference type="HOGENOM" id="CLU_850953_0_0_1"/>
<feature type="transmembrane region" description="Helical" evidence="8">
    <location>
        <begin position="106"/>
        <end position="122"/>
    </location>
</feature>
<reference evidence="9" key="1">
    <citation type="submission" date="2015-04" db="UniProtKB">
        <authorList>
            <consortium name="EnsemblPlants"/>
        </authorList>
    </citation>
    <scope>IDENTIFICATION</scope>
    <source>
        <strain evidence="9">SL10</strain>
    </source>
</reference>
<dbReference type="Pfam" id="PF03208">
    <property type="entry name" value="PRA1"/>
    <property type="match status" value="1"/>
</dbReference>
<dbReference type="PANTHER" id="PTHR19317">
    <property type="entry name" value="PRENYLATED RAB ACCEPTOR 1-RELATED"/>
    <property type="match status" value="1"/>
</dbReference>
<evidence type="ECO:0008006" key="11">
    <source>
        <dbReference type="Google" id="ProtNLM"/>
    </source>
</evidence>
<comment type="function">
    <text evidence="1">May be involved in both secretory and endocytic intracellular trafficking in the endosomal/prevacuolar compartments.</text>
</comment>
<evidence type="ECO:0000256" key="2">
    <source>
        <dbReference type="ARBA" id="ARBA00004141"/>
    </source>
</evidence>
<evidence type="ECO:0000256" key="7">
    <source>
        <dbReference type="SAM" id="MobiDB-lite"/>
    </source>
</evidence>
<dbReference type="GO" id="GO:0005783">
    <property type="term" value="C:endoplasmic reticulum"/>
    <property type="evidence" value="ECO:0007669"/>
    <property type="project" value="TreeGrafter"/>
</dbReference>
<comment type="similarity">
    <text evidence="3">Belongs to the PRA1 family.</text>
</comment>
<feature type="region of interest" description="Disordered" evidence="7">
    <location>
        <begin position="1"/>
        <end position="22"/>
    </location>
</feature>
<protein>
    <recommendedName>
        <fullName evidence="11">PRA1 family protein</fullName>
    </recommendedName>
</protein>
<name>A0A0E0FHM4_ORYNI</name>
<evidence type="ECO:0000256" key="8">
    <source>
        <dbReference type="SAM" id="Phobius"/>
    </source>
</evidence>
<dbReference type="EnsemblPlants" id="ONIVA01G07180.3">
    <property type="protein sequence ID" value="ONIVA01G07180.3"/>
    <property type="gene ID" value="ONIVA01G07180"/>
</dbReference>
<evidence type="ECO:0000256" key="3">
    <source>
        <dbReference type="ARBA" id="ARBA00006483"/>
    </source>
</evidence>
<evidence type="ECO:0000313" key="10">
    <source>
        <dbReference type="Proteomes" id="UP000006591"/>
    </source>
</evidence>
<keyword evidence="10" id="KW-1185">Reference proteome</keyword>
<feature type="transmembrane region" description="Helical" evidence="8">
    <location>
        <begin position="80"/>
        <end position="100"/>
    </location>
</feature>
<dbReference type="PANTHER" id="PTHR19317:SF2">
    <property type="entry name" value="PRA1 FAMILY PROTEIN F2"/>
    <property type="match status" value="1"/>
</dbReference>
<evidence type="ECO:0000256" key="4">
    <source>
        <dbReference type="ARBA" id="ARBA00022692"/>
    </source>
</evidence>
<feature type="transmembrane region" description="Helical" evidence="8">
    <location>
        <begin position="134"/>
        <end position="154"/>
    </location>
</feature>
<dbReference type="AlphaFoldDB" id="A0A0E0FHM4"/>
<evidence type="ECO:0000313" key="9">
    <source>
        <dbReference type="EnsemblPlants" id="ONIVA01G07180.3"/>
    </source>
</evidence>
<keyword evidence="6 8" id="KW-0472">Membrane</keyword>
<dbReference type="Proteomes" id="UP000006591">
    <property type="component" value="Chromosome 1"/>
</dbReference>
<proteinExistence type="inferred from homology"/>
<accession>A0A0E0FHM4</accession>
<feature type="transmembrane region" description="Helical" evidence="8">
    <location>
        <begin position="160"/>
        <end position="177"/>
    </location>
</feature>
<dbReference type="GO" id="GO:0005794">
    <property type="term" value="C:Golgi apparatus"/>
    <property type="evidence" value="ECO:0007669"/>
    <property type="project" value="TreeGrafter"/>
</dbReference>
<dbReference type="Gramene" id="ONIVA01G07180.3">
    <property type="protein sequence ID" value="ONIVA01G07180.3"/>
    <property type="gene ID" value="ONIVA01G07180"/>
</dbReference>
<comment type="subcellular location">
    <subcellularLocation>
        <location evidence="2">Membrane</location>
        <topology evidence="2">Multi-pass membrane protein</topology>
    </subcellularLocation>
</comment>
<sequence length="405" mass="43634">MSKYGTIPTSSSSSSSGAAPPPLPLGGGGGASPLDFFSRAKARGATALATRRPWRELADPHALGLPPSLADAYLRVRANLAHYAMNYAIVVLAVVFLSLLWHPASLIVFLVCMVAWLVLYFLRDEPIVLFGRVVGDGAVLAALAAVTLVLLLLTGATANIVSSLLIGVLLVVLHAALHKAEENVDDEVGRWYTPVPPQPAHYSCMKTEILPILNFYVEVMYYDLGARRSSGPRGVAFCRWMNGLLHPRFVFPEAAAMAGSRAGSAQVHDEEESLVNLVHPFSCVFSTDEKGISHSSRAKNPTSSRQFSFCFPAKIHASRQFLVCTRRAAAGAGAGAHRHEAGAVADLLSQALQRPQHHVRRAHASAASAAAQVYVERAGLLISSRRRRRIRRSGAAAARRHLDLY</sequence>
<evidence type="ECO:0000256" key="5">
    <source>
        <dbReference type="ARBA" id="ARBA00022989"/>
    </source>
</evidence>
<dbReference type="InterPro" id="IPR004895">
    <property type="entry name" value="Prenylated_rab_accept_PRA1"/>
</dbReference>
<keyword evidence="5 8" id="KW-1133">Transmembrane helix</keyword>
<dbReference type="STRING" id="4536.A0A0E0FHM4"/>
<evidence type="ECO:0000256" key="1">
    <source>
        <dbReference type="ARBA" id="ARBA00002501"/>
    </source>
</evidence>
<dbReference type="GO" id="GO:0016192">
    <property type="term" value="P:vesicle-mediated transport"/>
    <property type="evidence" value="ECO:0007669"/>
    <property type="project" value="UniProtKB-ARBA"/>
</dbReference>
<keyword evidence="4 8" id="KW-0812">Transmembrane</keyword>
<reference evidence="9" key="2">
    <citation type="submission" date="2018-04" db="EMBL/GenBank/DDBJ databases">
        <title>OnivRS2 (Oryza nivara Reference Sequence Version 2).</title>
        <authorList>
            <person name="Zhang J."/>
            <person name="Kudrna D."/>
            <person name="Lee S."/>
            <person name="Talag J."/>
            <person name="Rajasekar S."/>
            <person name="Welchert J."/>
            <person name="Hsing Y.-I."/>
            <person name="Wing R.A."/>
        </authorList>
    </citation>
    <scope>NUCLEOTIDE SEQUENCE [LARGE SCALE GENOMIC DNA]</scope>
</reference>
<organism evidence="9">
    <name type="scientific">Oryza nivara</name>
    <name type="common">Indian wild rice</name>
    <name type="synonym">Oryza sativa f. spontanea</name>
    <dbReference type="NCBI Taxonomy" id="4536"/>
    <lineage>
        <taxon>Eukaryota</taxon>
        <taxon>Viridiplantae</taxon>
        <taxon>Streptophyta</taxon>
        <taxon>Embryophyta</taxon>
        <taxon>Tracheophyta</taxon>
        <taxon>Spermatophyta</taxon>
        <taxon>Magnoliopsida</taxon>
        <taxon>Liliopsida</taxon>
        <taxon>Poales</taxon>
        <taxon>Poaceae</taxon>
        <taxon>BOP clade</taxon>
        <taxon>Oryzoideae</taxon>
        <taxon>Oryzeae</taxon>
        <taxon>Oryzinae</taxon>
        <taxon>Oryza</taxon>
    </lineage>
</organism>
<dbReference type="GO" id="GO:0016020">
    <property type="term" value="C:membrane"/>
    <property type="evidence" value="ECO:0007669"/>
    <property type="project" value="UniProtKB-SubCell"/>
</dbReference>